<comment type="catalytic activity">
    <reaction evidence="5">
        <text>Co-precorrin-6B + S-adenosyl-L-methionine = Co-precorrin-7 + S-adenosyl-L-homocysteine + CO2</text>
        <dbReference type="Rhea" id="RHEA:36067"/>
        <dbReference type="ChEBI" id="CHEBI:16526"/>
        <dbReference type="ChEBI" id="CHEBI:57856"/>
        <dbReference type="ChEBI" id="CHEBI:59789"/>
        <dbReference type="ChEBI" id="CHEBI:70791"/>
        <dbReference type="ChEBI" id="CHEBI:72780"/>
        <dbReference type="EC" id="2.1.1.196"/>
    </reaction>
</comment>
<dbReference type="Proteomes" id="UP001432202">
    <property type="component" value="Chromosome"/>
</dbReference>
<dbReference type="GeneID" id="89336093"/>
<feature type="binding site" evidence="5">
    <location>
        <position position="100"/>
    </location>
    <ligand>
        <name>S-adenosyl-L-methionine</name>
        <dbReference type="ChEBI" id="CHEBI:59789"/>
    </ligand>
</feature>
<dbReference type="PANTHER" id="PTHR43182:SF1">
    <property type="entry name" value="COBALT-PRECORRIN-7 C(5)-METHYLTRANSFERASE"/>
    <property type="match status" value="1"/>
</dbReference>
<dbReference type="InterPro" id="IPR025714">
    <property type="entry name" value="Methyltranfer_dom"/>
</dbReference>
<dbReference type="InterPro" id="IPR014008">
    <property type="entry name" value="Cbl_synth_MTase_CbiT"/>
</dbReference>
<comment type="function">
    <text evidence="5">Catalyzes the methylation of C-15 in cobalt-precorrin-6B followed by the decarboxylation of C-12 to form cobalt-precorrin-7.</text>
</comment>
<dbReference type="NCBIfam" id="NF001556">
    <property type="entry name" value="PRK00377.1"/>
    <property type="match status" value="1"/>
</dbReference>
<proteinExistence type="inferred from homology"/>
<sequence length="198" mass="21926">MEWNYVVPGIPDSYFERDEEIPMTKEEIRALALSKLRIRRGDTFLDIGCGTGSVTIEASLLVGNNGKVYGIDKDEKAITLTRKNAEKFGLNNIVLVKGEAPDILFTLDKKFDRIFIGGGSEKISEIIGASWELLKENGRIVIDAILLETVNKAINAMEIMGFQNVEVTEVIIAKGMRTKMGTAMLSRNPIFIISGDKI</sequence>
<dbReference type="GO" id="GO:0008276">
    <property type="term" value="F:protein methyltransferase activity"/>
    <property type="evidence" value="ECO:0007669"/>
    <property type="project" value="InterPro"/>
</dbReference>
<dbReference type="InterPro" id="IPR023475">
    <property type="entry name" value="CbiT"/>
</dbReference>
<keyword evidence="8" id="KW-1185">Reference proteome</keyword>
<keyword evidence="2 5" id="KW-0489">Methyltransferase</keyword>
<comment type="pathway">
    <text evidence="5">Cofactor biosynthesis; adenosylcobalamin biosynthesis; cob(II)yrinate a,c-diamide from sirohydrochlorin (anaerobic route): step 8/10.</text>
</comment>
<dbReference type="AlphaFoldDB" id="A0AAX4L5C6"/>
<reference evidence="7 8" key="1">
    <citation type="submission" date="2024-02" db="EMBL/GenBank/DDBJ databases">
        <title>STSV induces naive adaptation in Sulfolobus.</title>
        <authorList>
            <person name="Xiang X."/>
            <person name="Song M."/>
        </authorList>
    </citation>
    <scope>NUCLEOTIDE SEQUENCE [LARGE SCALE GENOMIC DNA]</scope>
    <source>
        <strain evidence="7 8">RT2</strain>
    </source>
</reference>
<feature type="domain" description="Methyltransferase" evidence="6">
    <location>
        <begin position="40"/>
        <end position="146"/>
    </location>
</feature>
<dbReference type="GO" id="GO:0019251">
    <property type="term" value="P:anaerobic cobalamin biosynthetic process"/>
    <property type="evidence" value="ECO:0007669"/>
    <property type="project" value="UniProtKB-UniRule"/>
</dbReference>
<evidence type="ECO:0000256" key="5">
    <source>
        <dbReference type="HAMAP-Rule" id="MF_00786"/>
    </source>
</evidence>
<comment type="similarity">
    <text evidence="5">Belongs to the methyltransferase superfamily. Archaeal-type CbiT family.</text>
</comment>
<dbReference type="EMBL" id="CP146016">
    <property type="protein sequence ID" value="WWQ61428.1"/>
    <property type="molecule type" value="Genomic_DNA"/>
</dbReference>
<dbReference type="CDD" id="cd02440">
    <property type="entry name" value="AdoMet_MTases"/>
    <property type="match status" value="1"/>
</dbReference>
<evidence type="ECO:0000313" key="8">
    <source>
        <dbReference type="Proteomes" id="UP001432202"/>
    </source>
</evidence>
<dbReference type="EC" id="2.1.1.196" evidence="5"/>
<dbReference type="Gene3D" id="3.40.50.150">
    <property type="entry name" value="Vaccinia Virus protein VP39"/>
    <property type="match status" value="1"/>
</dbReference>
<gene>
    <name evidence="5 7" type="primary">cbiT</name>
    <name evidence="7" type="ORF">V6M85_04955</name>
</gene>
<name>A0AAX4L5C6_9CREN</name>
<dbReference type="GO" id="GO:0032259">
    <property type="term" value="P:methylation"/>
    <property type="evidence" value="ECO:0007669"/>
    <property type="project" value="UniProtKB-KW"/>
</dbReference>
<dbReference type="NCBIfam" id="TIGR02469">
    <property type="entry name" value="CbiT"/>
    <property type="match status" value="1"/>
</dbReference>
<keyword evidence="1 5" id="KW-0169">Cobalamin biosynthesis</keyword>
<evidence type="ECO:0000256" key="1">
    <source>
        <dbReference type="ARBA" id="ARBA00022573"/>
    </source>
</evidence>
<accession>A0AAX4L5C6</accession>
<feature type="binding site" evidence="5">
    <location>
        <begin position="48"/>
        <end position="52"/>
    </location>
    <ligand>
        <name>S-adenosyl-L-methionine</name>
        <dbReference type="ChEBI" id="CHEBI:59789"/>
    </ligand>
</feature>
<keyword evidence="3 5" id="KW-0808">Transferase</keyword>
<keyword evidence="4 5" id="KW-0949">S-adenosyl-L-methionine</keyword>
<evidence type="ECO:0000256" key="4">
    <source>
        <dbReference type="ARBA" id="ARBA00022691"/>
    </source>
</evidence>
<dbReference type="InterPro" id="IPR029063">
    <property type="entry name" value="SAM-dependent_MTases_sf"/>
</dbReference>
<feature type="binding site" evidence="5">
    <location>
        <position position="72"/>
    </location>
    <ligand>
        <name>S-adenosyl-L-methionine</name>
        <dbReference type="ChEBI" id="CHEBI:59789"/>
    </ligand>
</feature>
<evidence type="ECO:0000256" key="2">
    <source>
        <dbReference type="ARBA" id="ARBA00022603"/>
    </source>
</evidence>
<dbReference type="RefSeq" id="WP_338603736.1">
    <property type="nucleotide sequence ID" value="NZ_CP146016.1"/>
</dbReference>
<dbReference type="HAMAP" id="MF_00786">
    <property type="entry name" value="CbiT"/>
    <property type="match status" value="1"/>
</dbReference>
<feature type="binding site" evidence="5">
    <location>
        <position position="24"/>
    </location>
    <ligand>
        <name>S-adenosyl-L-methionine</name>
        <dbReference type="ChEBI" id="CHEBI:59789"/>
    </ligand>
</feature>
<dbReference type="Pfam" id="PF13847">
    <property type="entry name" value="Methyltransf_31"/>
    <property type="match status" value="1"/>
</dbReference>
<dbReference type="SUPFAM" id="SSF53335">
    <property type="entry name" value="S-adenosyl-L-methionine-dependent methyltransferases"/>
    <property type="match status" value="1"/>
</dbReference>
<dbReference type="PANTHER" id="PTHR43182">
    <property type="entry name" value="COBALT-PRECORRIN-6B C(15)-METHYLTRANSFERASE (DECARBOXYLATING)"/>
    <property type="match status" value="1"/>
</dbReference>
<dbReference type="InterPro" id="IPR050714">
    <property type="entry name" value="Cobalamin_biosynth_MTase"/>
</dbReference>
<evidence type="ECO:0000313" key="7">
    <source>
        <dbReference type="EMBL" id="WWQ61428.1"/>
    </source>
</evidence>
<evidence type="ECO:0000256" key="3">
    <source>
        <dbReference type="ARBA" id="ARBA00022679"/>
    </source>
</evidence>
<organism evidence="7 8">
    <name type="scientific">Sulfolobus tengchongensis</name>
    <dbReference type="NCBI Taxonomy" id="207809"/>
    <lineage>
        <taxon>Archaea</taxon>
        <taxon>Thermoproteota</taxon>
        <taxon>Thermoprotei</taxon>
        <taxon>Sulfolobales</taxon>
        <taxon>Sulfolobaceae</taxon>
        <taxon>Sulfolobus</taxon>
    </lineage>
</organism>
<protein>
    <recommendedName>
        <fullName evidence="5">Probable cobalt-precorrin-6B C(15)-methyltransferase (decarboxylating)</fullName>
        <ecNumber evidence="5">2.1.1.196</ecNumber>
    </recommendedName>
</protein>
<evidence type="ECO:0000259" key="6">
    <source>
        <dbReference type="Pfam" id="PF13847"/>
    </source>
</evidence>